<keyword evidence="2" id="KW-0732">Signal</keyword>
<reference evidence="3 4" key="1">
    <citation type="submission" date="2018-02" db="EMBL/GenBank/DDBJ databases">
        <title>Comparative genomes isolates from brazilian mangrove.</title>
        <authorList>
            <person name="Araujo J.E."/>
            <person name="Taketani R.G."/>
            <person name="Silva M.C.P."/>
            <person name="Loureco M.V."/>
            <person name="Andreote F.D."/>
        </authorList>
    </citation>
    <scope>NUCLEOTIDE SEQUENCE [LARGE SCALE GENOMIC DNA]</scope>
    <source>
        <strain evidence="3 4">NAP PRIS-MGV</strain>
    </source>
</reference>
<evidence type="ECO:0000313" key="3">
    <source>
        <dbReference type="EMBL" id="PQO40950.1"/>
    </source>
</evidence>
<feature type="signal peptide" evidence="2">
    <location>
        <begin position="1"/>
        <end position="21"/>
    </location>
</feature>
<accession>A0A2S8G9H2</accession>
<dbReference type="GO" id="GO:0004180">
    <property type="term" value="F:carboxypeptidase activity"/>
    <property type="evidence" value="ECO:0007669"/>
    <property type="project" value="UniProtKB-KW"/>
</dbReference>
<protein>
    <submittedName>
        <fullName evidence="3">Carboxypeptidase regulatory-like domain-containing protein</fullName>
    </submittedName>
</protein>
<dbReference type="AlphaFoldDB" id="A0A2S8G9H2"/>
<evidence type="ECO:0000256" key="1">
    <source>
        <dbReference type="SAM" id="MobiDB-lite"/>
    </source>
</evidence>
<dbReference type="OrthoDB" id="289394at2"/>
<keyword evidence="3" id="KW-0121">Carboxypeptidase</keyword>
<feature type="region of interest" description="Disordered" evidence="1">
    <location>
        <begin position="95"/>
        <end position="122"/>
    </location>
</feature>
<dbReference type="Gene3D" id="2.60.40.10">
    <property type="entry name" value="Immunoglobulins"/>
    <property type="match status" value="1"/>
</dbReference>
<dbReference type="EMBL" id="PUIB01000007">
    <property type="protein sequence ID" value="PQO40950.1"/>
    <property type="molecule type" value="Genomic_DNA"/>
</dbReference>
<dbReference type="PROSITE" id="PS51257">
    <property type="entry name" value="PROKAR_LIPOPROTEIN"/>
    <property type="match status" value="1"/>
</dbReference>
<dbReference type="InterPro" id="IPR013783">
    <property type="entry name" value="Ig-like_fold"/>
</dbReference>
<gene>
    <name evidence="3" type="ORF">C5Y98_05055</name>
</gene>
<keyword evidence="3" id="KW-0645">Protease</keyword>
<evidence type="ECO:0000313" key="4">
    <source>
        <dbReference type="Proteomes" id="UP000239388"/>
    </source>
</evidence>
<sequence length="141" mass="15037">MHKQGYSFSGLLILTSLLALGCSQGDMPEIGHVSGTVTLDGKPMEGVQVMFEPVDGARSATAMTDAEGKYVLKYNGNTEGTKTGENLVRLISARGATRDDRGRVTDPGKKEAFPPEYNSASTQKVTVEGGENTFDFNVTSK</sequence>
<organism evidence="3 4">
    <name type="scientific">Blastopirellula marina</name>
    <dbReference type="NCBI Taxonomy" id="124"/>
    <lineage>
        <taxon>Bacteria</taxon>
        <taxon>Pseudomonadati</taxon>
        <taxon>Planctomycetota</taxon>
        <taxon>Planctomycetia</taxon>
        <taxon>Pirellulales</taxon>
        <taxon>Pirellulaceae</taxon>
        <taxon>Blastopirellula</taxon>
    </lineage>
</organism>
<dbReference type="SUPFAM" id="SSF49464">
    <property type="entry name" value="Carboxypeptidase regulatory domain-like"/>
    <property type="match status" value="1"/>
</dbReference>
<comment type="caution">
    <text evidence="3">The sequence shown here is derived from an EMBL/GenBank/DDBJ whole genome shotgun (WGS) entry which is preliminary data.</text>
</comment>
<dbReference type="InterPro" id="IPR008969">
    <property type="entry name" value="CarboxyPept-like_regulatory"/>
</dbReference>
<dbReference type="Proteomes" id="UP000239388">
    <property type="component" value="Unassembled WGS sequence"/>
</dbReference>
<name>A0A2S8G9H2_9BACT</name>
<dbReference type="RefSeq" id="WP_105352192.1">
    <property type="nucleotide sequence ID" value="NZ_PUIB01000007.1"/>
</dbReference>
<feature type="chain" id="PRO_5015455781" evidence="2">
    <location>
        <begin position="22"/>
        <end position="141"/>
    </location>
</feature>
<feature type="compositionally biased region" description="Basic and acidic residues" evidence="1">
    <location>
        <begin position="96"/>
        <end position="113"/>
    </location>
</feature>
<proteinExistence type="predicted"/>
<evidence type="ECO:0000256" key="2">
    <source>
        <dbReference type="SAM" id="SignalP"/>
    </source>
</evidence>
<keyword evidence="3" id="KW-0378">Hydrolase</keyword>